<dbReference type="GO" id="GO:0006412">
    <property type="term" value="P:translation"/>
    <property type="evidence" value="ECO:0007669"/>
    <property type="project" value="InterPro"/>
</dbReference>
<name>A0A7S0MLB3_9CRYP</name>
<dbReference type="PANTHER" id="PTHR45722:SF2">
    <property type="entry name" value="LARGE RIBOSOMAL SUBUNIT PROTEIN UL29-RELATED"/>
    <property type="match status" value="1"/>
</dbReference>
<dbReference type="GO" id="GO:0003729">
    <property type="term" value="F:mRNA binding"/>
    <property type="evidence" value="ECO:0007669"/>
    <property type="project" value="TreeGrafter"/>
</dbReference>
<sequence length="272" mass="30509">MIAFLLLLVSNYLISSGVASLSPSHLAGYTRQANLEVTSGLPIVGNGLECRDQLLSAGTPTNLMRLRGGKVGGVKAKDLWEKNGDELLQMEEELRTELMSLRVAQQVGGQPGKVNRIKMIRKAIARVLTVQTAKRRGEAYSEVKKKKYKPLDARDNRHWTKAMRLRLNKYERSKKSPKMIRCLRAQVWGAGVRPMRRVVGFNAPIPPVEIGTIPNNDLSLEKYPRYRLGAHGRATSTGHVPEHAKAAMEKKKAAWEVEQKRVKALKDRLKNK</sequence>
<dbReference type="GO" id="GO:0000463">
    <property type="term" value="P:maturation of LSU-rRNA from tricistronic rRNA transcript (SSU-rRNA, 5.8S rRNA, LSU-rRNA)"/>
    <property type="evidence" value="ECO:0007669"/>
    <property type="project" value="InterPro"/>
</dbReference>
<protein>
    <recommendedName>
        <fullName evidence="6">Ribosomal protein L29</fullName>
    </recommendedName>
</protein>
<dbReference type="InterPro" id="IPR036049">
    <property type="entry name" value="Ribosomal_uL29_sf"/>
</dbReference>
<gene>
    <name evidence="5" type="ORF">CCUR1050_LOCUS19558</name>
</gene>
<feature type="chain" id="PRO_5031194064" description="Ribosomal protein L29" evidence="4">
    <location>
        <begin position="20"/>
        <end position="272"/>
    </location>
</feature>
<accession>A0A7S0MLB3</accession>
<evidence type="ECO:0000256" key="2">
    <source>
        <dbReference type="ARBA" id="ARBA00022980"/>
    </source>
</evidence>
<dbReference type="Gene3D" id="1.10.287.310">
    <property type="match status" value="1"/>
</dbReference>
<keyword evidence="2" id="KW-0689">Ribosomal protein</keyword>
<evidence type="ECO:0000256" key="4">
    <source>
        <dbReference type="SAM" id="SignalP"/>
    </source>
</evidence>
<dbReference type="InterPro" id="IPR045059">
    <property type="entry name" value="Ribosomal_uL29_euk"/>
</dbReference>
<comment type="similarity">
    <text evidence="1">Belongs to the universal ribosomal protein uL29 family.</text>
</comment>
<proteinExistence type="inferred from homology"/>
<keyword evidence="4" id="KW-0732">Signal</keyword>
<evidence type="ECO:0000256" key="1">
    <source>
        <dbReference type="ARBA" id="ARBA00009254"/>
    </source>
</evidence>
<dbReference type="CDD" id="cd00427">
    <property type="entry name" value="Ribosomal_L29_HIP"/>
    <property type="match status" value="1"/>
</dbReference>
<dbReference type="GO" id="GO:0003735">
    <property type="term" value="F:structural constituent of ribosome"/>
    <property type="evidence" value="ECO:0007669"/>
    <property type="project" value="InterPro"/>
</dbReference>
<dbReference type="EMBL" id="HBEZ01035559">
    <property type="protein sequence ID" value="CAD8641874.1"/>
    <property type="molecule type" value="Transcribed_RNA"/>
</dbReference>
<evidence type="ECO:0000256" key="3">
    <source>
        <dbReference type="ARBA" id="ARBA00023274"/>
    </source>
</evidence>
<evidence type="ECO:0000313" key="5">
    <source>
        <dbReference type="EMBL" id="CAD8641874.1"/>
    </source>
</evidence>
<dbReference type="GO" id="GO:0022625">
    <property type="term" value="C:cytosolic large ribosomal subunit"/>
    <property type="evidence" value="ECO:0007669"/>
    <property type="project" value="InterPro"/>
</dbReference>
<dbReference type="AlphaFoldDB" id="A0A7S0MLB3"/>
<dbReference type="HAMAP" id="MF_00374">
    <property type="entry name" value="Ribosomal_uL29"/>
    <property type="match status" value="1"/>
</dbReference>
<dbReference type="SUPFAM" id="SSF46561">
    <property type="entry name" value="Ribosomal protein L29 (L29p)"/>
    <property type="match status" value="1"/>
</dbReference>
<keyword evidence="3" id="KW-0687">Ribonucleoprotein</keyword>
<organism evidence="5">
    <name type="scientific">Cryptomonas curvata</name>
    <dbReference type="NCBI Taxonomy" id="233186"/>
    <lineage>
        <taxon>Eukaryota</taxon>
        <taxon>Cryptophyceae</taxon>
        <taxon>Cryptomonadales</taxon>
        <taxon>Cryptomonadaceae</taxon>
        <taxon>Cryptomonas</taxon>
    </lineage>
</organism>
<dbReference type="PANTHER" id="PTHR45722">
    <property type="entry name" value="60S RIBOSOMAL PROTEIN L35"/>
    <property type="match status" value="1"/>
</dbReference>
<feature type="signal peptide" evidence="4">
    <location>
        <begin position="1"/>
        <end position="19"/>
    </location>
</feature>
<dbReference type="Pfam" id="PF00831">
    <property type="entry name" value="Ribosomal_L29"/>
    <property type="match status" value="1"/>
</dbReference>
<reference evidence="5" key="1">
    <citation type="submission" date="2021-01" db="EMBL/GenBank/DDBJ databases">
        <authorList>
            <person name="Corre E."/>
            <person name="Pelletier E."/>
            <person name="Niang G."/>
            <person name="Scheremetjew M."/>
            <person name="Finn R."/>
            <person name="Kale V."/>
            <person name="Holt S."/>
            <person name="Cochrane G."/>
            <person name="Meng A."/>
            <person name="Brown T."/>
            <person name="Cohen L."/>
        </authorList>
    </citation>
    <scope>NUCLEOTIDE SEQUENCE</scope>
    <source>
        <strain evidence="5">CCAP979/52</strain>
    </source>
</reference>
<dbReference type="InterPro" id="IPR001854">
    <property type="entry name" value="Ribosomal_uL29"/>
</dbReference>
<dbReference type="NCBIfam" id="TIGR00012">
    <property type="entry name" value="L29"/>
    <property type="match status" value="1"/>
</dbReference>
<evidence type="ECO:0008006" key="6">
    <source>
        <dbReference type="Google" id="ProtNLM"/>
    </source>
</evidence>